<evidence type="ECO:0000256" key="8">
    <source>
        <dbReference type="PROSITE-ProRule" id="PRU01263"/>
    </source>
</evidence>
<feature type="domain" description="C2H2-type" evidence="9">
    <location>
        <begin position="424"/>
        <end position="452"/>
    </location>
</feature>
<dbReference type="PROSITE" id="PS00028">
    <property type="entry name" value="ZINC_FINGER_C2H2_1"/>
    <property type="match status" value="6"/>
</dbReference>
<dbReference type="PANTHER" id="PTHR24379">
    <property type="entry name" value="KRAB AND ZINC FINGER DOMAIN-CONTAINING"/>
    <property type="match status" value="1"/>
</dbReference>
<feature type="domain" description="C2H2-type" evidence="9">
    <location>
        <begin position="340"/>
        <end position="367"/>
    </location>
</feature>
<feature type="binding site" evidence="8">
    <location>
        <position position="55"/>
    </location>
    <ligand>
        <name>Zn(2+)</name>
        <dbReference type="ChEBI" id="CHEBI:29105"/>
    </ligand>
</feature>
<dbReference type="PANTHER" id="PTHR24379:SF121">
    <property type="entry name" value="C2H2-TYPE DOMAIN-CONTAINING PROTEIN"/>
    <property type="match status" value="1"/>
</dbReference>
<reference evidence="11 12" key="1">
    <citation type="journal article" date="2024" name="bioRxiv">
        <title>A reference genome for Trichogramma kaykai: A tiny desert-dwelling parasitoid wasp with competing sex-ratio distorters.</title>
        <authorList>
            <person name="Culotta J."/>
            <person name="Lindsey A.R."/>
        </authorList>
    </citation>
    <scope>NUCLEOTIDE SEQUENCE [LARGE SCALE GENOMIC DNA]</scope>
    <source>
        <strain evidence="11 12">KSX58</strain>
    </source>
</reference>
<keyword evidence="3" id="KW-0227">DNA damage</keyword>
<sequence>MAKMQQQICRTCLATCGELVNIFSEDYYVHNLSEKLYNTTNIEVQKNDDLPQMMCKKCIFMVDSLYCFKDQCEMADIKLKKSYKIPMDISKPATSSEDEYQVEYASEEARLEVERVKKLLKSNQSKFTGPRLKLENNSKNNQLYKSHNESKSSSVHGFSENDEDMAFVSESDVSSIYIYPEIDKHSSKSIKNETKPKLKRKISQTNNVTLSKVPKKVAFRDDDYEDNVLQIESVKSIANISPKIMNQPKNIIQIDIIDDDSEMPKDNDISKKNSTCLASMGLSPMEDIKTINELRMKNLIKQIILDIPDICPICSQQFESYLEVLKHKIECHIDHEENDIQCPVCNEKFYSSSSLVDHLNEHVDIKLFVCALCSKHLHTEGKMRSHLESHVDMNILQCLVCNKKLGRIQQLFNHLDTHLHKLSMACTICNRSFDNKIQLQVHINVEHRKLKEKMYKCKTCGEQVAEDKKVQHFKSHSNYACSQCEKTFDSRKMLRNHSYTHHNDIKFSCDICNQSFGSLLERTQHKKTHNNGYETITVSNSANISSDTKKFRCRVCFDILVSRAAYGKHLKEKHWNSKQTAEILKELTDS</sequence>
<evidence type="ECO:0000313" key="11">
    <source>
        <dbReference type="EMBL" id="KAL3386338.1"/>
    </source>
</evidence>
<feature type="domain" description="C2H2-type" evidence="9">
    <location>
        <begin position="507"/>
        <end position="534"/>
    </location>
</feature>
<dbReference type="SUPFAM" id="SSF57667">
    <property type="entry name" value="beta-beta-alpha zinc fingers"/>
    <property type="match status" value="3"/>
</dbReference>
<dbReference type="EMBL" id="JBJJXI010000147">
    <property type="protein sequence ID" value="KAL3386338.1"/>
    <property type="molecule type" value="Genomic_DNA"/>
</dbReference>
<dbReference type="SMART" id="SM00734">
    <property type="entry name" value="ZnF_Rad18"/>
    <property type="match status" value="2"/>
</dbReference>
<feature type="binding site" evidence="8">
    <location>
        <position position="12"/>
    </location>
    <ligand>
        <name>Zn(2+)</name>
        <dbReference type="ChEBI" id="CHEBI:29105"/>
    </ligand>
</feature>
<keyword evidence="2" id="KW-0677">Repeat</keyword>
<dbReference type="InterPro" id="IPR036236">
    <property type="entry name" value="Znf_C2H2_sf"/>
</dbReference>
<dbReference type="InterPro" id="IPR012934">
    <property type="entry name" value="Znf_AD"/>
</dbReference>
<dbReference type="PROSITE" id="PS51915">
    <property type="entry name" value="ZAD"/>
    <property type="match status" value="1"/>
</dbReference>
<keyword evidence="1 8" id="KW-0479">Metal-binding</keyword>
<evidence type="ECO:0000256" key="6">
    <source>
        <dbReference type="ARBA" id="ARBA00023204"/>
    </source>
</evidence>
<dbReference type="GO" id="GO:0008270">
    <property type="term" value="F:zinc ion binding"/>
    <property type="evidence" value="ECO:0007669"/>
    <property type="project" value="UniProtKB-UniRule"/>
</dbReference>
<organism evidence="11 12">
    <name type="scientific">Trichogramma kaykai</name>
    <dbReference type="NCBI Taxonomy" id="54128"/>
    <lineage>
        <taxon>Eukaryota</taxon>
        <taxon>Metazoa</taxon>
        <taxon>Ecdysozoa</taxon>
        <taxon>Arthropoda</taxon>
        <taxon>Hexapoda</taxon>
        <taxon>Insecta</taxon>
        <taxon>Pterygota</taxon>
        <taxon>Neoptera</taxon>
        <taxon>Endopterygota</taxon>
        <taxon>Hymenoptera</taxon>
        <taxon>Apocrita</taxon>
        <taxon>Proctotrupomorpha</taxon>
        <taxon>Chalcidoidea</taxon>
        <taxon>Trichogrammatidae</taxon>
        <taxon>Trichogramma</taxon>
    </lineage>
</organism>
<dbReference type="Gene3D" id="3.40.1800.20">
    <property type="match status" value="1"/>
</dbReference>
<dbReference type="Gene3D" id="3.30.160.60">
    <property type="entry name" value="Classic Zinc Finger"/>
    <property type="match status" value="4"/>
</dbReference>
<dbReference type="Proteomes" id="UP001627154">
    <property type="component" value="Unassembled WGS sequence"/>
</dbReference>
<evidence type="ECO:0000256" key="7">
    <source>
        <dbReference type="PROSITE-ProRule" id="PRU00042"/>
    </source>
</evidence>
<dbReference type="Pfam" id="PF13894">
    <property type="entry name" value="zf-C2H2_4"/>
    <property type="match status" value="1"/>
</dbReference>
<evidence type="ECO:0000256" key="4">
    <source>
        <dbReference type="ARBA" id="ARBA00022771"/>
    </source>
</evidence>
<dbReference type="GO" id="GO:0006281">
    <property type="term" value="P:DNA repair"/>
    <property type="evidence" value="ECO:0007669"/>
    <property type="project" value="UniProtKB-KW"/>
</dbReference>
<feature type="binding site" evidence="8">
    <location>
        <position position="9"/>
    </location>
    <ligand>
        <name>Zn(2+)</name>
        <dbReference type="ChEBI" id="CHEBI:29105"/>
    </ligand>
</feature>
<feature type="domain" description="C2H2-type" evidence="9">
    <location>
        <begin position="479"/>
        <end position="506"/>
    </location>
</feature>
<dbReference type="SUPFAM" id="SSF57716">
    <property type="entry name" value="Glucocorticoid receptor-like (DNA-binding domain)"/>
    <property type="match status" value="1"/>
</dbReference>
<comment type="caution">
    <text evidence="11">The sequence shown here is derived from an EMBL/GenBank/DDBJ whole genome shotgun (WGS) entry which is preliminary data.</text>
</comment>
<keyword evidence="5 8" id="KW-0862">Zinc</keyword>
<dbReference type="AlphaFoldDB" id="A0ABD2W0A2"/>
<dbReference type="PROSITE" id="PS50157">
    <property type="entry name" value="ZINC_FINGER_C2H2_2"/>
    <property type="match status" value="4"/>
</dbReference>
<name>A0ABD2W0A2_9HYME</name>
<evidence type="ECO:0000256" key="1">
    <source>
        <dbReference type="ARBA" id="ARBA00022723"/>
    </source>
</evidence>
<dbReference type="InterPro" id="IPR006642">
    <property type="entry name" value="Rad18_UBZ4"/>
</dbReference>
<dbReference type="Pfam" id="PF00096">
    <property type="entry name" value="zf-C2H2"/>
    <property type="match status" value="2"/>
</dbReference>
<protein>
    <submittedName>
        <fullName evidence="11">Uncharacterized protein</fullName>
    </submittedName>
</protein>
<evidence type="ECO:0000256" key="2">
    <source>
        <dbReference type="ARBA" id="ARBA00022737"/>
    </source>
</evidence>
<evidence type="ECO:0000256" key="3">
    <source>
        <dbReference type="ARBA" id="ARBA00022763"/>
    </source>
</evidence>
<evidence type="ECO:0000259" key="9">
    <source>
        <dbReference type="PROSITE" id="PS50157"/>
    </source>
</evidence>
<keyword evidence="6" id="KW-0234">DNA repair</keyword>
<evidence type="ECO:0000259" key="10">
    <source>
        <dbReference type="PROSITE" id="PS51915"/>
    </source>
</evidence>
<feature type="binding site" evidence="8">
    <location>
        <position position="58"/>
    </location>
    <ligand>
        <name>Zn(2+)</name>
        <dbReference type="ChEBI" id="CHEBI:29105"/>
    </ligand>
</feature>
<keyword evidence="4 7" id="KW-0863">Zinc-finger</keyword>
<feature type="domain" description="ZAD" evidence="10">
    <location>
        <begin position="7"/>
        <end position="82"/>
    </location>
</feature>
<dbReference type="Pfam" id="PF13912">
    <property type="entry name" value="zf-C2H2_6"/>
    <property type="match status" value="1"/>
</dbReference>
<keyword evidence="12" id="KW-1185">Reference proteome</keyword>
<gene>
    <name evidence="11" type="ORF">TKK_018199</name>
</gene>
<dbReference type="InterPro" id="IPR013087">
    <property type="entry name" value="Znf_C2H2_type"/>
</dbReference>
<proteinExistence type="predicted"/>
<evidence type="ECO:0000256" key="5">
    <source>
        <dbReference type="ARBA" id="ARBA00022833"/>
    </source>
</evidence>
<dbReference type="Pfam" id="PF07776">
    <property type="entry name" value="zf-AD"/>
    <property type="match status" value="1"/>
</dbReference>
<dbReference type="SMART" id="SM00355">
    <property type="entry name" value="ZnF_C2H2"/>
    <property type="match status" value="9"/>
</dbReference>
<accession>A0ABD2W0A2</accession>
<evidence type="ECO:0000313" key="12">
    <source>
        <dbReference type="Proteomes" id="UP001627154"/>
    </source>
</evidence>
<dbReference type="SMART" id="SM00868">
    <property type="entry name" value="zf-AD"/>
    <property type="match status" value="2"/>
</dbReference>